<keyword evidence="4 12" id="KW-0547">Nucleotide-binding</keyword>
<dbReference type="GO" id="GO:0006302">
    <property type="term" value="P:double-strand break repair"/>
    <property type="evidence" value="ECO:0007669"/>
    <property type="project" value="InterPro"/>
</dbReference>
<evidence type="ECO:0000256" key="5">
    <source>
        <dbReference type="ARBA" id="ARBA00022801"/>
    </source>
</evidence>
<dbReference type="InterPro" id="IPR041222">
    <property type="entry name" value="PriA_3primeBD"/>
</dbReference>
<dbReference type="GO" id="GO:0006310">
    <property type="term" value="P:DNA recombination"/>
    <property type="evidence" value="ECO:0007669"/>
    <property type="project" value="InterPro"/>
</dbReference>
<dbReference type="InterPro" id="IPR011545">
    <property type="entry name" value="DEAD/DEAH_box_helicase_dom"/>
</dbReference>
<dbReference type="Pfam" id="PF18319">
    <property type="entry name" value="Zn_ribbon_PriA"/>
    <property type="match status" value="1"/>
</dbReference>
<dbReference type="GO" id="GO:1990077">
    <property type="term" value="C:primosome complex"/>
    <property type="evidence" value="ECO:0007669"/>
    <property type="project" value="UniProtKB-UniRule"/>
</dbReference>
<comment type="similarity">
    <text evidence="12">Belongs to the helicase family. PriA subfamily.</text>
</comment>
<dbReference type="GO" id="GO:0006270">
    <property type="term" value="P:DNA replication initiation"/>
    <property type="evidence" value="ECO:0007669"/>
    <property type="project" value="TreeGrafter"/>
</dbReference>
<dbReference type="PROSITE" id="PS51194">
    <property type="entry name" value="HELICASE_CTER"/>
    <property type="match status" value="1"/>
</dbReference>
<dbReference type="SMART" id="SM00487">
    <property type="entry name" value="DEXDc"/>
    <property type="match status" value="1"/>
</dbReference>
<dbReference type="InterPro" id="IPR005259">
    <property type="entry name" value="PriA"/>
</dbReference>
<comment type="catalytic activity">
    <reaction evidence="11 12">
        <text>ATP + H2O = ADP + phosphate + H(+)</text>
        <dbReference type="Rhea" id="RHEA:13065"/>
        <dbReference type="ChEBI" id="CHEBI:15377"/>
        <dbReference type="ChEBI" id="CHEBI:15378"/>
        <dbReference type="ChEBI" id="CHEBI:30616"/>
        <dbReference type="ChEBI" id="CHEBI:43474"/>
        <dbReference type="ChEBI" id="CHEBI:456216"/>
        <dbReference type="EC" id="5.6.2.4"/>
    </reaction>
</comment>
<evidence type="ECO:0000313" key="16">
    <source>
        <dbReference type="Proteomes" id="UP000650524"/>
    </source>
</evidence>
<dbReference type="PANTHER" id="PTHR30580">
    <property type="entry name" value="PRIMOSOMAL PROTEIN N"/>
    <property type="match status" value="1"/>
</dbReference>
<keyword evidence="7 12" id="KW-0862">Zinc</keyword>
<proteinExistence type="inferred from homology"/>
<dbReference type="GO" id="GO:0005524">
    <property type="term" value="F:ATP binding"/>
    <property type="evidence" value="ECO:0007669"/>
    <property type="project" value="UniProtKB-UniRule"/>
</dbReference>
<dbReference type="SMART" id="SM00490">
    <property type="entry name" value="HELICc"/>
    <property type="match status" value="1"/>
</dbReference>
<dbReference type="Gene3D" id="3.40.50.300">
    <property type="entry name" value="P-loop containing nucleotide triphosphate hydrolases"/>
    <property type="match status" value="2"/>
</dbReference>
<dbReference type="GO" id="GO:0006269">
    <property type="term" value="P:DNA replication, synthesis of primer"/>
    <property type="evidence" value="ECO:0007669"/>
    <property type="project" value="UniProtKB-KW"/>
</dbReference>
<organism evidence="15 16">
    <name type="scientific">Candidatus Desulfacyla euxinica</name>
    <dbReference type="NCBI Taxonomy" id="2841693"/>
    <lineage>
        <taxon>Bacteria</taxon>
        <taxon>Deltaproteobacteria</taxon>
        <taxon>Candidatus Desulfacyla</taxon>
    </lineage>
</organism>
<keyword evidence="6 12" id="KW-0347">Helicase</keyword>
<evidence type="ECO:0000256" key="11">
    <source>
        <dbReference type="ARBA" id="ARBA00048988"/>
    </source>
</evidence>
<dbReference type="GO" id="GO:0008270">
    <property type="term" value="F:zinc ion binding"/>
    <property type="evidence" value="ECO:0007669"/>
    <property type="project" value="UniProtKB-UniRule"/>
</dbReference>
<dbReference type="GO" id="GO:0043138">
    <property type="term" value="F:3'-5' DNA helicase activity"/>
    <property type="evidence" value="ECO:0007669"/>
    <property type="project" value="UniProtKB-EC"/>
</dbReference>
<dbReference type="Gene3D" id="3.40.1440.60">
    <property type="entry name" value="PriA, 3(prime) DNA-binding domain"/>
    <property type="match status" value="1"/>
</dbReference>
<keyword evidence="8 12" id="KW-0067">ATP-binding</keyword>
<dbReference type="PANTHER" id="PTHR30580:SF0">
    <property type="entry name" value="PRIMOSOMAL PROTEIN N"/>
    <property type="match status" value="1"/>
</dbReference>
<feature type="binding site" evidence="12">
    <location>
        <position position="558"/>
    </location>
    <ligand>
        <name>Zn(2+)</name>
        <dbReference type="ChEBI" id="CHEBI:29105"/>
        <label>1</label>
    </ligand>
</feature>
<dbReference type="CDD" id="cd18804">
    <property type="entry name" value="SF2_C_priA"/>
    <property type="match status" value="1"/>
</dbReference>
<evidence type="ECO:0000259" key="14">
    <source>
        <dbReference type="PROSITE" id="PS51194"/>
    </source>
</evidence>
<accession>A0A8J6T2V6</accession>
<comment type="caution">
    <text evidence="15">The sequence shown here is derived from an EMBL/GenBank/DDBJ whole genome shotgun (WGS) entry which is preliminary data.</text>
</comment>
<keyword evidence="5 12" id="KW-0378">Hydrolase</keyword>
<keyword evidence="9 12" id="KW-0238">DNA-binding</keyword>
<dbReference type="HAMAP" id="MF_00983">
    <property type="entry name" value="PriA"/>
    <property type="match status" value="1"/>
</dbReference>
<sequence>MNAQTPSYLRVAVSVPVRGTFFYAIPEDLAPMVRVGCRVLVPFNNRKVTGYVLEEIPDVPDRDLREIVDILDIEPLFLGQMVPFFEWIADYYIHPVGMVIRSAMPEEYFKTARLTKKGLEVLHGRLFHSEETELLSWIKDNRDKRLPWPLKKIYPLQEKGWLSIESRTKKRVSNESYALKFIRPKEGLDLEAALAKRGKASKARNEVEFLEVIFESGAILSSELKSRFTNGPYLVNKWVHKGVLENQNVPVHNLKGGANILPPPAPRVLHKHQRQALNQIRKYLDKGIFSSCLLYGITGSGKTEVYFRAVEHAIKSGSRAILIAPEISLSVYLEGVFRSRLGDRIAVYHSGLSSRERRRQWMRMAKGRVDLVIGARSALFAPLPELRLIIVDEEHDSAYVQEERRGGPHYQARDAAVVRAKMEKAVVILGSGTPSVQSFQNSITGRYHLLLMPDRVEKRPLPEVEIIDMKGLKNAYGKDEMISPGLRQAVDENLTAGRQSILFLNRRGFHSLYLCRACGQSISCPNCDVALTFHLNEDRLICHYCGFNSGTKVNCSSCGGGNLKPYGFGTEKLEHELNQLFPAARISRMDADSTRKKGAALQILMKFGRHETDILVGTQMITKGYDFPNVTLVGVISADLSLSFPDFRAGERTFQLLSQVAGRAGRGDQKGRVIIQTFNPDHYVIRSAMTHDFQSFFDTETGLREQLGYPPFSNLACLRFQGDSRKMTEEAVHQFSSDLRAVLRRWPKRGKEIQVLGPVEAPMSRLKGKHRWQLLVKSRSVSLLRHLLVEVEQSSIKALRSRDVHLVLDVDPYNML</sequence>
<feature type="binding site" evidence="12">
    <location>
        <position position="545"/>
    </location>
    <ligand>
        <name>Zn(2+)</name>
        <dbReference type="ChEBI" id="CHEBI:29105"/>
        <label>2</label>
    </ligand>
</feature>
<keyword evidence="10 12" id="KW-0413">Isomerase</keyword>
<dbReference type="InterPro" id="IPR042115">
    <property type="entry name" value="PriA_3primeBD_sf"/>
</dbReference>
<dbReference type="Pfam" id="PF00270">
    <property type="entry name" value="DEAD"/>
    <property type="match status" value="1"/>
</dbReference>
<dbReference type="Pfam" id="PF00271">
    <property type="entry name" value="Helicase_C"/>
    <property type="match status" value="1"/>
</dbReference>
<evidence type="ECO:0000256" key="12">
    <source>
        <dbReference type="HAMAP-Rule" id="MF_00983"/>
    </source>
</evidence>
<evidence type="ECO:0000256" key="7">
    <source>
        <dbReference type="ARBA" id="ARBA00022833"/>
    </source>
</evidence>
<dbReference type="AlphaFoldDB" id="A0A8J6T2V6"/>
<dbReference type="InterPro" id="IPR001650">
    <property type="entry name" value="Helicase_C-like"/>
</dbReference>
<feature type="binding site" evidence="12">
    <location>
        <position position="515"/>
    </location>
    <ligand>
        <name>Zn(2+)</name>
        <dbReference type="ChEBI" id="CHEBI:29105"/>
        <label>1</label>
    </ligand>
</feature>
<evidence type="ECO:0000256" key="4">
    <source>
        <dbReference type="ARBA" id="ARBA00022741"/>
    </source>
</evidence>
<feature type="binding site" evidence="12">
    <location>
        <position position="527"/>
    </location>
    <ligand>
        <name>Zn(2+)</name>
        <dbReference type="ChEBI" id="CHEBI:29105"/>
        <label>2</label>
    </ligand>
</feature>
<comment type="subunit">
    <text evidence="12">Component of the replication restart primosome.</text>
</comment>
<evidence type="ECO:0000256" key="1">
    <source>
        <dbReference type="ARBA" id="ARBA00022515"/>
    </source>
</evidence>
<dbReference type="FunFam" id="3.40.50.300:FF:000489">
    <property type="entry name" value="Primosome assembly protein PriA"/>
    <property type="match status" value="1"/>
</dbReference>
<feature type="binding site" evidence="12">
    <location>
        <position position="518"/>
    </location>
    <ligand>
        <name>Zn(2+)</name>
        <dbReference type="ChEBI" id="CHEBI:29105"/>
        <label>1</label>
    </ligand>
</feature>
<feature type="binding site" evidence="12">
    <location>
        <position position="524"/>
    </location>
    <ligand>
        <name>Zn(2+)</name>
        <dbReference type="ChEBI" id="CHEBI:29105"/>
        <label>2</label>
    </ligand>
</feature>
<comment type="catalytic activity">
    <reaction evidence="12">
        <text>Couples ATP hydrolysis with the unwinding of duplex DNA by translocating in the 3'-5' direction.</text>
        <dbReference type="EC" id="5.6.2.4"/>
    </reaction>
</comment>
<evidence type="ECO:0000256" key="9">
    <source>
        <dbReference type="ARBA" id="ARBA00023125"/>
    </source>
</evidence>
<evidence type="ECO:0000313" key="15">
    <source>
        <dbReference type="EMBL" id="MBC8177200.1"/>
    </source>
</evidence>
<evidence type="ECO:0000259" key="13">
    <source>
        <dbReference type="PROSITE" id="PS51192"/>
    </source>
</evidence>
<evidence type="ECO:0000256" key="2">
    <source>
        <dbReference type="ARBA" id="ARBA00022705"/>
    </source>
</evidence>
<feature type="domain" description="Helicase ATP-binding" evidence="13">
    <location>
        <begin position="283"/>
        <end position="452"/>
    </location>
</feature>
<feature type="binding site" evidence="12">
    <location>
        <position position="542"/>
    </location>
    <ligand>
        <name>Zn(2+)</name>
        <dbReference type="ChEBI" id="CHEBI:29105"/>
        <label>2</label>
    </ligand>
</feature>
<dbReference type="InterPro" id="IPR027417">
    <property type="entry name" value="P-loop_NTPase"/>
</dbReference>
<dbReference type="FunFam" id="3.40.1440.60:FF:000001">
    <property type="entry name" value="Primosomal protein N"/>
    <property type="match status" value="1"/>
</dbReference>
<dbReference type="InterPro" id="IPR040498">
    <property type="entry name" value="PriA_CRR"/>
</dbReference>
<keyword evidence="1 12" id="KW-0639">Primosome</keyword>
<reference evidence="15 16" key="1">
    <citation type="submission" date="2020-08" db="EMBL/GenBank/DDBJ databases">
        <title>Bridging the membrane lipid divide: bacteria of the FCB group superphylum have the potential to synthesize archaeal ether lipids.</title>
        <authorList>
            <person name="Villanueva L."/>
            <person name="Von Meijenfeldt F.A.B."/>
            <person name="Westbye A.B."/>
            <person name="Yadav S."/>
            <person name="Hopmans E.C."/>
            <person name="Dutilh B.E."/>
            <person name="Sinninghe Damste J.S."/>
        </authorList>
    </citation>
    <scope>NUCLEOTIDE SEQUENCE [LARGE SCALE GENOMIC DNA]</scope>
    <source>
        <strain evidence="15">NIOZ-UU27</strain>
    </source>
</reference>
<evidence type="ECO:0000256" key="10">
    <source>
        <dbReference type="ARBA" id="ARBA00023235"/>
    </source>
</evidence>
<dbReference type="InterPro" id="IPR041236">
    <property type="entry name" value="PriA_C"/>
</dbReference>
<dbReference type="Proteomes" id="UP000650524">
    <property type="component" value="Unassembled WGS sequence"/>
</dbReference>
<feature type="binding site" evidence="12">
    <location>
        <position position="555"/>
    </location>
    <ligand>
        <name>Zn(2+)</name>
        <dbReference type="ChEBI" id="CHEBI:29105"/>
        <label>1</label>
    </ligand>
</feature>
<dbReference type="SUPFAM" id="SSF52540">
    <property type="entry name" value="P-loop containing nucleoside triphosphate hydrolases"/>
    <property type="match status" value="2"/>
</dbReference>
<dbReference type="PROSITE" id="PS51192">
    <property type="entry name" value="HELICASE_ATP_BIND_1"/>
    <property type="match status" value="1"/>
</dbReference>
<dbReference type="Pfam" id="PF18074">
    <property type="entry name" value="PriA_C"/>
    <property type="match status" value="1"/>
</dbReference>
<feature type="domain" description="Helicase C-terminal" evidence="14">
    <location>
        <begin position="526"/>
        <end position="704"/>
    </location>
</feature>
<evidence type="ECO:0000256" key="3">
    <source>
        <dbReference type="ARBA" id="ARBA00022723"/>
    </source>
</evidence>
<dbReference type="EC" id="5.6.2.4" evidence="12"/>
<dbReference type="InterPro" id="IPR014001">
    <property type="entry name" value="Helicase_ATP-bd"/>
</dbReference>
<dbReference type="Pfam" id="PF17764">
    <property type="entry name" value="PriA_3primeBD"/>
    <property type="match status" value="1"/>
</dbReference>
<protein>
    <recommendedName>
        <fullName evidence="12">Replication restart protein PriA</fullName>
    </recommendedName>
    <alternativeName>
        <fullName evidence="12">ATP-dependent DNA helicase PriA</fullName>
        <ecNumber evidence="12">5.6.2.4</ecNumber>
    </alternativeName>
    <alternativeName>
        <fullName evidence="12">DNA 3'-5' helicase PriA</fullName>
    </alternativeName>
</protein>
<keyword evidence="2 12" id="KW-0235">DNA replication</keyword>
<dbReference type="GO" id="GO:0003677">
    <property type="term" value="F:DNA binding"/>
    <property type="evidence" value="ECO:0007669"/>
    <property type="project" value="UniProtKB-UniRule"/>
</dbReference>
<dbReference type="GO" id="GO:0016787">
    <property type="term" value="F:hydrolase activity"/>
    <property type="evidence" value="ECO:0007669"/>
    <property type="project" value="UniProtKB-KW"/>
</dbReference>
<evidence type="ECO:0000256" key="6">
    <source>
        <dbReference type="ARBA" id="ARBA00022806"/>
    </source>
</evidence>
<dbReference type="NCBIfam" id="TIGR00595">
    <property type="entry name" value="priA"/>
    <property type="match status" value="1"/>
</dbReference>
<gene>
    <name evidence="12 15" type="primary">priA</name>
    <name evidence="15" type="ORF">H8E19_07320</name>
</gene>
<comment type="function">
    <text evidence="12">Initiates the restart of stalled replication forks, which reloads the replicative helicase on sites other than the origin of replication. Recognizes and binds to abandoned replication forks and remodels them to uncover a helicase loading site. Promotes assembly of the primosome at these replication forks.</text>
</comment>
<evidence type="ECO:0000256" key="8">
    <source>
        <dbReference type="ARBA" id="ARBA00022840"/>
    </source>
</evidence>
<name>A0A8J6T2V6_9DELT</name>
<keyword evidence="3 12" id="KW-0479">Metal-binding</keyword>
<comment type="cofactor">
    <cofactor evidence="12">
        <name>Zn(2+)</name>
        <dbReference type="ChEBI" id="CHEBI:29105"/>
    </cofactor>
    <text evidence="12">Binds 2 zinc ions per subunit.</text>
</comment>
<dbReference type="EMBL" id="JACNJD010000197">
    <property type="protein sequence ID" value="MBC8177200.1"/>
    <property type="molecule type" value="Genomic_DNA"/>
</dbReference>